<organism evidence="2 3">
    <name type="scientific">Patella caerulea</name>
    <name type="common">Rayed Mediterranean limpet</name>
    <dbReference type="NCBI Taxonomy" id="87958"/>
    <lineage>
        <taxon>Eukaryota</taxon>
        <taxon>Metazoa</taxon>
        <taxon>Spiralia</taxon>
        <taxon>Lophotrochozoa</taxon>
        <taxon>Mollusca</taxon>
        <taxon>Gastropoda</taxon>
        <taxon>Patellogastropoda</taxon>
        <taxon>Patelloidea</taxon>
        <taxon>Patellidae</taxon>
        <taxon>Patella</taxon>
    </lineage>
</organism>
<keyword evidence="3" id="KW-1185">Reference proteome</keyword>
<gene>
    <name evidence="2" type="ORF">SNE40_008419</name>
</gene>
<dbReference type="GO" id="GO:0003677">
    <property type="term" value="F:DNA binding"/>
    <property type="evidence" value="ECO:0007669"/>
    <property type="project" value="InterPro"/>
</dbReference>
<comment type="caution">
    <text evidence="2">The sequence shown here is derived from an EMBL/GenBank/DDBJ whole genome shotgun (WGS) entry which is preliminary data.</text>
</comment>
<dbReference type="EMBL" id="JAZGQO010000006">
    <property type="protein sequence ID" value="KAK6186372.1"/>
    <property type="molecule type" value="Genomic_DNA"/>
</dbReference>
<evidence type="ECO:0000313" key="2">
    <source>
        <dbReference type="EMBL" id="KAK6186372.1"/>
    </source>
</evidence>
<name>A0AAN8PV52_PATCE</name>
<dbReference type="SUPFAM" id="SSF46689">
    <property type="entry name" value="Homeodomain-like"/>
    <property type="match status" value="1"/>
</dbReference>
<protein>
    <recommendedName>
        <fullName evidence="1">HTH psq-type domain-containing protein</fullName>
    </recommendedName>
</protein>
<feature type="domain" description="HTH psq-type" evidence="1">
    <location>
        <begin position="17"/>
        <end position="55"/>
    </location>
</feature>
<dbReference type="AlphaFoldDB" id="A0AAN8PV52"/>
<accession>A0AAN8PV52</accession>
<dbReference type="InterPro" id="IPR007889">
    <property type="entry name" value="HTH_Psq"/>
</dbReference>
<reference evidence="2 3" key="1">
    <citation type="submission" date="2024-01" db="EMBL/GenBank/DDBJ databases">
        <title>The genome of the rayed Mediterranean limpet Patella caerulea (Linnaeus, 1758).</title>
        <authorList>
            <person name="Anh-Thu Weber A."/>
            <person name="Halstead-Nussloch G."/>
        </authorList>
    </citation>
    <scope>NUCLEOTIDE SEQUENCE [LARGE SCALE GENOMIC DNA]</scope>
    <source>
        <strain evidence="2">AATW-2023a</strain>
        <tissue evidence="2">Whole specimen</tissue>
    </source>
</reference>
<evidence type="ECO:0000259" key="1">
    <source>
        <dbReference type="Pfam" id="PF05225"/>
    </source>
</evidence>
<dbReference type="Pfam" id="PF05225">
    <property type="entry name" value="HTH_psq"/>
    <property type="match status" value="1"/>
</dbReference>
<evidence type="ECO:0000313" key="3">
    <source>
        <dbReference type="Proteomes" id="UP001347796"/>
    </source>
</evidence>
<proteinExistence type="predicted"/>
<sequence length="83" mass="9526">MVRNYTKKTARTTNIPPGIIQRALEDYNTHGGTRSTASMFNIPRSTLREYIKKLKTMPADTDSISKFKVGYSKHRQIFADMTK</sequence>
<dbReference type="Proteomes" id="UP001347796">
    <property type="component" value="Unassembled WGS sequence"/>
</dbReference>
<dbReference type="Gene3D" id="1.10.10.60">
    <property type="entry name" value="Homeodomain-like"/>
    <property type="match status" value="1"/>
</dbReference>
<dbReference type="InterPro" id="IPR009057">
    <property type="entry name" value="Homeodomain-like_sf"/>
</dbReference>